<dbReference type="AlphaFoldDB" id="A0A8J6BA07"/>
<evidence type="ECO:0000313" key="3">
    <source>
        <dbReference type="Proteomes" id="UP000717585"/>
    </source>
</evidence>
<dbReference type="Proteomes" id="UP000717585">
    <property type="component" value="Unassembled WGS sequence"/>
</dbReference>
<dbReference type="InterPro" id="IPR016024">
    <property type="entry name" value="ARM-type_fold"/>
</dbReference>
<sequence>MSRSQSWEALRREIDIGILKITEETLRESVIDLLRLNLIRGRTVFSRKILHEQLQHPDLTKLYACAIAIIDSKLPCVGEVLLQLIANALIDAVYPQKNRIIAVRQLSDHDTVERTLMLLHRLALHGVTTHALLLDVAQTLLEEGGSWIGVLCDFLATAAPYLASVALEDEEEGESLSLFDALVEAVQEVGAGDDGVLQSKVDMVSSLHPKPSSSLEAKYDIIARSVDPHGVSLPDPQSRYQMPAHLKNDYPNLKMHQDIYSDWADRALPAVPEAEGTIVEDAEQVREDAARARAEEARLAVVKQTWIALKSSIANEGAHHLTKILEQSVRGGMDRRSVIKTMLDTIVLGIRQERRAERHLGQTYLEWSRASLLTRQILKEYYDSFIHQLITMTEDDPEPFQEGQASRVARFYVQMTEEPPALPLASVLAPLDHTVDDFLEDGPRRFYRTFLGQLWGALAAGYGRELDELLTVLWEEGKIMKLLPWPIDTDDAPFVQLVMVLIEAEVKEVYPDVFATLEAGLFAKMKQSIDSLKPAPESDDGYTYDETYDSGDESPSPMAKRAPVGGGAFPTGYVHPSRL</sequence>
<protein>
    <submittedName>
        <fullName evidence="2">Pre-mRNA-splicing factor CWC22</fullName>
    </submittedName>
</protein>
<proteinExistence type="predicted"/>
<comment type="caution">
    <text evidence="2">The sequence shown here is derived from an EMBL/GenBank/DDBJ whole genome shotgun (WGS) entry which is preliminary data.</text>
</comment>
<evidence type="ECO:0000313" key="2">
    <source>
        <dbReference type="EMBL" id="KAG9396359.1"/>
    </source>
</evidence>
<evidence type="ECO:0000256" key="1">
    <source>
        <dbReference type="SAM" id="MobiDB-lite"/>
    </source>
</evidence>
<dbReference type="EMBL" id="JAHDYR010000006">
    <property type="protein sequence ID" value="KAG9396359.1"/>
    <property type="molecule type" value="Genomic_DNA"/>
</dbReference>
<dbReference type="SUPFAM" id="SSF48371">
    <property type="entry name" value="ARM repeat"/>
    <property type="match status" value="1"/>
</dbReference>
<accession>A0A8J6BA07</accession>
<feature type="region of interest" description="Disordered" evidence="1">
    <location>
        <begin position="534"/>
        <end position="564"/>
    </location>
</feature>
<keyword evidence="3" id="KW-1185">Reference proteome</keyword>
<dbReference type="Gene3D" id="1.25.40.180">
    <property type="match status" value="1"/>
</dbReference>
<reference evidence="2" key="1">
    <citation type="submission" date="2021-05" db="EMBL/GenBank/DDBJ databases">
        <title>A free-living protist that lacks canonical eukaryotic 1 DNA replication and segregation systems.</title>
        <authorList>
            <person name="Salas-Leiva D.E."/>
            <person name="Tromer E.C."/>
            <person name="Curtis B.A."/>
            <person name="Jerlstrom-Hultqvist J."/>
            <person name="Kolisko M."/>
            <person name="Yi Z."/>
            <person name="Salas-Leiva J.S."/>
            <person name="Gallot-Lavallee L."/>
            <person name="Kops G.J.P.L."/>
            <person name="Archibald J.M."/>
            <person name="Simpson A.G.B."/>
            <person name="Roger A.J."/>
        </authorList>
    </citation>
    <scope>NUCLEOTIDE SEQUENCE</scope>
    <source>
        <strain evidence="2">BICM</strain>
    </source>
</reference>
<gene>
    <name evidence="2" type="ORF">J8273_2090</name>
</gene>
<feature type="compositionally biased region" description="Acidic residues" evidence="1">
    <location>
        <begin position="537"/>
        <end position="552"/>
    </location>
</feature>
<name>A0A8J6BA07_9EUKA</name>
<dbReference type="OrthoDB" id="1924287at2759"/>
<organism evidence="2 3">
    <name type="scientific">Carpediemonas membranifera</name>
    <dbReference type="NCBI Taxonomy" id="201153"/>
    <lineage>
        <taxon>Eukaryota</taxon>
        <taxon>Metamonada</taxon>
        <taxon>Carpediemonas-like organisms</taxon>
        <taxon>Carpediemonas</taxon>
    </lineage>
</organism>